<evidence type="ECO:0000256" key="1">
    <source>
        <dbReference type="SAM" id="MobiDB-lite"/>
    </source>
</evidence>
<dbReference type="EMBL" id="KB445552">
    <property type="protein sequence ID" value="EMC98983.1"/>
    <property type="molecule type" value="Genomic_DNA"/>
</dbReference>
<dbReference type="RefSeq" id="XP_007674048.1">
    <property type="nucleotide sequence ID" value="XM_007675858.1"/>
</dbReference>
<accession>M2N4S5</accession>
<reference evidence="2 3" key="1">
    <citation type="journal article" date="2012" name="PLoS Pathog.">
        <title>Diverse lifestyles and strategies of plant pathogenesis encoded in the genomes of eighteen Dothideomycetes fungi.</title>
        <authorList>
            <person name="Ohm R.A."/>
            <person name="Feau N."/>
            <person name="Henrissat B."/>
            <person name="Schoch C.L."/>
            <person name="Horwitz B.A."/>
            <person name="Barry K.W."/>
            <person name="Condon B.J."/>
            <person name="Copeland A.C."/>
            <person name="Dhillon B."/>
            <person name="Glaser F."/>
            <person name="Hesse C.N."/>
            <person name="Kosti I."/>
            <person name="LaButti K."/>
            <person name="Lindquist E.A."/>
            <person name="Lucas S."/>
            <person name="Salamov A.A."/>
            <person name="Bradshaw R.E."/>
            <person name="Ciuffetti L."/>
            <person name="Hamelin R.C."/>
            <person name="Kema G.H.J."/>
            <person name="Lawrence C."/>
            <person name="Scott J.A."/>
            <person name="Spatafora J.W."/>
            <person name="Turgeon B.G."/>
            <person name="de Wit P.J.G.M."/>
            <person name="Zhong S."/>
            <person name="Goodwin S.B."/>
            <person name="Grigoriev I.V."/>
        </authorList>
    </citation>
    <scope>NUCLEOTIDE SEQUENCE [LARGE SCALE GENOMIC DNA]</scope>
    <source>
        <strain evidence="2 3">UAMH 10762</strain>
    </source>
</reference>
<evidence type="ECO:0000313" key="2">
    <source>
        <dbReference type="EMBL" id="EMC98983.1"/>
    </source>
</evidence>
<protein>
    <submittedName>
        <fullName evidence="2">Uncharacterized protein</fullName>
    </submittedName>
</protein>
<feature type="compositionally biased region" description="Polar residues" evidence="1">
    <location>
        <begin position="228"/>
        <end position="238"/>
    </location>
</feature>
<organism evidence="2 3">
    <name type="scientific">Baudoinia panamericana (strain UAMH 10762)</name>
    <name type="common">Angels' share fungus</name>
    <name type="synonym">Baudoinia compniacensis (strain UAMH 10762)</name>
    <dbReference type="NCBI Taxonomy" id="717646"/>
    <lineage>
        <taxon>Eukaryota</taxon>
        <taxon>Fungi</taxon>
        <taxon>Dikarya</taxon>
        <taxon>Ascomycota</taxon>
        <taxon>Pezizomycotina</taxon>
        <taxon>Dothideomycetes</taxon>
        <taxon>Dothideomycetidae</taxon>
        <taxon>Mycosphaerellales</taxon>
        <taxon>Teratosphaeriaceae</taxon>
        <taxon>Baudoinia</taxon>
    </lineage>
</organism>
<dbReference type="Proteomes" id="UP000011761">
    <property type="component" value="Unassembled WGS sequence"/>
</dbReference>
<keyword evidence="3" id="KW-1185">Reference proteome</keyword>
<dbReference type="GeneID" id="19113603"/>
<dbReference type="KEGG" id="bcom:BAUCODRAFT_386644"/>
<proteinExistence type="predicted"/>
<evidence type="ECO:0000313" key="3">
    <source>
        <dbReference type="Proteomes" id="UP000011761"/>
    </source>
</evidence>
<sequence>MFEIQCRILQLACSMLPLLMHAIARHARRSTSPSEIMFFTSGQVSFAMTLGLWRIVRRSGIGDRRFCLLDWCRDCSGLGGTEKGCSQVRVNLFCSGGRWLPRDPIGFTDATLFAARARKDTSEFAGDGRRGLLQPPLSDTKPALQYREGSLIDTRTVLLQGRCPCSKSIHCLKPFNLRAVELCSSHVCAPDLLFRTILRLSGLAEGYTDEARPYTPPADSGCPRIVPSQRQPAGQAQG</sequence>
<dbReference type="AlphaFoldDB" id="M2N4S5"/>
<dbReference type="HOGENOM" id="CLU_1165653_0_0_1"/>
<name>M2N4S5_BAUPA</name>
<feature type="region of interest" description="Disordered" evidence="1">
    <location>
        <begin position="208"/>
        <end position="238"/>
    </location>
</feature>
<gene>
    <name evidence="2" type="ORF">BAUCODRAFT_386644</name>
</gene>